<comment type="similarity">
    <text evidence="1">Belongs to the SDHAF4 family.</text>
</comment>
<feature type="compositionally biased region" description="Basic and acidic residues" evidence="3">
    <location>
        <begin position="93"/>
        <end position="106"/>
    </location>
</feature>
<protein>
    <recommendedName>
        <fullName evidence="2">Succinate dehydrogenase assembly factor 4, mitochondrial</fullName>
    </recommendedName>
</protein>
<reference evidence="4" key="1">
    <citation type="submission" date="2023-12" db="EMBL/GenBank/DDBJ databases">
        <authorList>
            <person name="Brown T."/>
        </authorList>
    </citation>
    <scope>NUCLEOTIDE SEQUENCE</scope>
</reference>
<dbReference type="Proteomes" id="UP001314169">
    <property type="component" value="Chromosome 6"/>
</dbReference>
<gene>
    <name evidence="4" type="ORF">MPIPNATIZW_LOCUS15152</name>
</gene>
<sequence length="106" mass="11804">MAAAAFVGRAPASAWRTARSPLLCLSLRKTSSSQGEKSEPTKQPLKKPNLPQGRFDAPEDDTHLEKEPLTRFPDDVNPVTEERGGPRGPEPTRYGDWERKGRCIDF</sequence>
<dbReference type="Pfam" id="PF07896">
    <property type="entry name" value="DUF1674"/>
    <property type="match status" value="1"/>
</dbReference>
<dbReference type="PANTHER" id="PTHR28524">
    <property type="entry name" value="SUCCINATE DEHYDROGENASE ASSEMBLY FACTOR 4, MITOCHONDRIAL"/>
    <property type="match status" value="1"/>
</dbReference>
<proteinExistence type="inferred from homology"/>
<evidence type="ECO:0000313" key="4">
    <source>
        <dbReference type="EMBL" id="CAK6446846.1"/>
    </source>
</evidence>
<dbReference type="InterPro" id="IPR012875">
    <property type="entry name" value="SDHF4"/>
</dbReference>
<dbReference type="PANTHER" id="PTHR28524:SF3">
    <property type="entry name" value="SUCCINATE DEHYDROGENASE ASSEMBLY FACTOR 4, MITOCHONDRIAL"/>
    <property type="match status" value="1"/>
</dbReference>
<organism evidence="4 5">
    <name type="scientific">Pipistrellus nathusii</name>
    <name type="common">Nathusius' pipistrelle</name>
    <dbReference type="NCBI Taxonomy" id="59473"/>
    <lineage>
        <taxon>Eukaryota</taxon>
        <taxon>Metazoa</taxon>
        <taxon>Chordata</taxon>
        <taxon>Craniata</taxon>
        <taxon>Vertebrata</taxon>
        <taxon>Euteleostomi</taxon>
        <taxon>Mammalia</taxon>
        <taxon>Eutheria</taxon>
        <taxon>Laurasiatheria</taxon>
        <taxon>Chiroptera</taxon>
        <taxon>Yangochiroptera</taxon>
        <taxon>Vespertilionidae</taxon>
        <taxon>Pipistrellus</taxon>
    </lineage>
</organism>
<dbReference type="EMBL" id="OY882863">
    <property type="protein sequence ID" value="CAK6446846.1"/>
    <property type="molecule type" value="Genomic_DNA"/>
</dbReference>
<feature type="region of interest" description="Disordered" evidence="3">
    <location>
        <begin position="26"/>
        <end position="106"/>
    </location>
</feature>
<name>A0ABP0ADB6_PIPNA</name>
<evidence type="ECO:0000256" key="3">
    <source>
        <dbReference type="SAM" id="MobiDB-lite"/>
    </source>
</evidence>
<evidence type="ECO:0000256" key="2">
    <source>
        <dbReference type="ARBA" id="ARBA00022170"/>
    </source>
</evidence>
<keyword evidence="5" id="KW-1185">Reference proteome</keyword>
<feature type="compositionally biased region" description="Basic and acidic residues" evidence="3">
    <location>
        <begin position="56"/>
        <end position="85"/>
    </location>
</feature>
<evidence type="ECO:0000256" key="1">
    <source>
        <dbReference type="ARBA" id="ARBA00005701"/>
    </source>
</evidence>
<accession>A0ABP0ADB6</accession>
<evidence type="ECO:0000313" key="5">
    <source>
        <dbReference type="Proteomes" id="UP001314169"/>
    </source>
</evidence>